<feature type="domain" description="DUF7745" evidence="1">
    <location>
        <begin position="38"/>
        <end position="112"/>
    </location>
</feature>
<name>A0A7J8SFI7_GOSDV</name>
<organism evidence="2 3">
    <name type="scientific">Gossypium davidsonii</name>
    <name type="common">Davidson's cotton</name>
    <name type="synonym">Gossypium klotzschianum subsp. davidsonii</name>
    <dbReference type="NCBI Taxonomy" id="34287"/>
    <lineage>
        <taxon>Eukaryota</taxon>
        <taxon>Viridiplantae</taxon>
        <taxon>Streptophyta</taxon>
        <taxon>Embryophyta</taxon>
        <taxon>Tracheophyta</taxon>
        <taxon>Spermatophyta</taxon>
        <taxon>Magnoliopsida</taxon>
        <taxon>eudicotyledons</taxon>
        <taxon>Gunneridae</taxon>
        <taxon>Pentapetalae</taxon>
        <taxon>rosids</taxon>
        <taxon>malvids</taxon>
        <taxon>Malvales</taxon>
        <taxon>Malvaceae</taxon>
        <taxon>Malvoideae</taxon>
        <taxon>Gossypium</taxon>
    </lineage>
</organism>
<dbReference type="PANTHER" id="PTHR48200:SF1">
    <property type="entry name" value="AMINOTRANSFERASE-LIKE PLANT MOBILE DOMAIN-CONTAINING PROTEIN"/>
    <property type="match status" value="1"/>
</dbReference>
<dbReference type="PANTHER" id="PTHR48200">
    <property type="entry name" value="PROTEIN, PUTATIVE-RELATED"/>
    <property type="match status" value="1"/>
</dbReference>
<dbReference type="EMBL" id="JABFAC010000009">
    <property type="protein sequence ID" value="MBA0624841.1"/>
    <property type="molecule type" value="Genomic_DNA"/>
</dbReference>
<comment type="caution">
    <text evidence="2">The sequence shown here is derived from an EMBL/GenBank/DDBJ whole genome shotgun (WGS) entry which is preliminary data.</text>
</comment>
<protein>
    <recommendedName>
        <fullName evidence="1">DUF7745 domain-containing protein</fullName>
    </recommendedName>
</protein>
<evidence type="ECO:0000259" key="1">
    <source>
        <dbReference type="Pfam" id="PF24924"/>
    </source>
</evidence>
<proteinExistence type="predicted"/>
<dbReference type="InterPro" id="IPR056647">
    <property type="entry name" value="DUF7745"/>
</dbReference>
<reference evidence="2 3" key="1">
    <citation type="journal article" date="2019" name="Genome Biol. Evol.">
        <title>Insights into the evolution of the New World diploid cottons (Gossypium, subgenus Houzingenia) based on genome sequencing.</title>
        <authorList>
            <person name="Grover C.E."/>
            <person name="Arick M.A. 2nd"/>
            <person name="Thrash A."/>
            <person name="Conover J.L."/>
            <person name="Sanders W.S."/>
            <person name="Peterson D.G."/>
            <person name="Frelichowski J.E."/>
            <person name="Scheffler J.A."/>
            <person name="Scheffler B.E."/>
            <person name="Wendel J.F."/>
        </authorList>
    </citation>
    <scope>NUCLEOTIDE SEQUENCE [LARGE SCALE GENOMIC DNA]</scope>
    <source>
        <strain evidence="2">27</strain>
        <tissue evidence="2">Leaf</tissue>
    </source>
</reference>
<sequence length="137" mass="15936">MGLPIVALKVRLKDKNGLCISWSIIRDAMGKAYDNRHLTLFTFVVYGLIVSPKALGYVSVDLANFLFQIEKGVNTPTVLAETIISLNFIRRKGDRRFLRCAQLLFVWMKSHFRCLYKRFHQVFVPLTRPIEEFLEIE</sequence>
<gene>
    <name evidence="2" type="ORF">Godav_010124</name>
</gene>
<dbReference type="AlphaFoldDB" id="A0A7J8SFI7"/>
<dbReference type="Pfam" id="PF24924">
    <property type="entry name" value="DUF7745"/>
    <property type="match status" value="1"/>
</dbReference>
<evidence type="ECO:0000313" key="3">
    <source>
        <dbReference type="Proteomes" id="UP000593561"/>
    </source>
</evidence>
<accession>A0A7J8SFI7</accession>
<evidence type="ECO:0000313" key="2">
    <source>
        <dbReference type="EMBL" id="MBA0624841.1"/>
    </source>
</evidence>
<keyword evidence="3" id="KW-1185">Reference proteome</keyword>
<dbReference type="Proteomes" id="UP000593561">
    <property type="component" value="Unassembled WGS sequence"/>
</dbReference>